<evidence type="ECO:0000313" key="15">
    <source>
        <dbReference type="Proteomes" id="UP000678016"/>
    </source>
</evidence>
<dbReference type="InterPro" id="IPR049900">
    <property type="entry name" value="PKS_mFAS_DH"/>
</dbReference>
<dbReference type="InterPro" id="IPR016039">
    <property type="entry name" value="Thiolase-like"/>
</dbReference>
<feature type="domain" description="Ketosynthase family 3 (KS3)" evidence="12">
    <location>
        <begin position="5516"/>
        <end position="5931"/>
    </location>
</feature>
<gene>
    <name evidence="14" type="ORF">KGD83_16545</name>
</gene>
<dbReference type="PROSITE" id="PS50075">
    <property type="entry name" value="CARRIER"/>
    <property type="match status" value="5"/>
</dbReference>
<dbReference type="PANTHER" id="PTHR43775">
    <property type="entry name" value="FATTY ACID SYNTHASE"/>
    <property type="match status" value="1"/>
</dbReference>
<dbReference type="CDD" id="cd08953">
    <property type="entry name" value="KR_2_SDR_x"/>
    <property type="match status" value="3"/>
</dbReference>
<name>A0ABX8BXP8_9ACTN</name>
<feature type="region of interest" description="Disordered" evidence="10">
    <location>
        <begin position="1352"/>
        <end position="1371"/>
    </location>
</feature>
<evidence type="ECO:0000313" key="14">
    <source>
        <dbReference type="EMBL" id="QUX26970.1"/>
    </source>
</evidence>
<dbReference type="InterPro" id="IPR013217">
    <property type="entry name" value="Methyltransf_12"/>
</dbReference>
<dbReference type="Pfam" id="PF08659">
    <property type="entry name" value="KR"/>
    <property type="match status" value="4"/>
</dbReference>
<dbReference type="Gene3D" id="1.10.1240.100">
    <property type="match status" value="6"/>
</dbReference>
<protein>
    <submittedName>
        <fullName evidence="14">SDR family NAD(P)-dependent oxidoreductase</fullName>
    </submittedName>
</protein>
<dbReference type="InterPro" id="IPR029063">
    <property type="entry name" value="SAM-dependent_MTases_sf"/>
</dbReference>
<feature type="domain" description="Carrier" evidence="11">
    <location>
        <begin position="3428"/>
        <end position="3502"/>
    </location>
</feature>
<dbReference type="InterPro" id="IPR018201">
    <property type="entry name" value="Ketoacyl_synth_AS"/>
</dbReference>
<dbReference type="SUPFAM" id="SSF53901">
    <property type="entry name" value="Thiolase-like"/>
    <property type="match status" value="6"/>
</dbReference>
<dbReference type="InterPro" id="IPR036736">
    <property type="entry name" value="ACP-like_sf"/>
</dbReference>
<sequence length="7812" mass="843303">MQQDGIAAIGIACRFPGAKGHREFWKNLDEGRSTIGEVPRDRSVLSGHGAPGSAWAGLIDDVDSFDAPFFRLSPLEAESTDPQQRIMLELAWSCIEDAGVPAGALTGRDVGVFLGSFNLDYKELQERRLREVAAHHSTGTIGAVIANRVSHFFDLRGPSVVVDTASSASLHALHLAVQSLQQGECDLALAGGVNLALTSARYTSFSKTGMLSPTGACRPFDESADGYVRGEGAGLVLLKPLADAVRDGDPVYGVIRGTAANHSGRTRTLTHPSDVAQAEAITNAFLRAGISPDTVGYVEAHGTGTPTGDPAEFQGLLAGFRQARSGSEPPGRYNYCGLGSVKPNIGHLEAAAGIAGVLKVLLAMEHKRLPKLLNFQKLNPRIELEGTPFHIVDSSRDWEPLLSESGEPLPRRAGVSSFGIGGTNAHAVLEEGPRVVPEAVPRTRPSYLVCLSARTPTAMERRIRDLGEWLDTDGAAADLMDLSATLLLGREHLGLRTALVVRDRDDLRAKLDRLLDTGLADDCFRATAADSEAAAEHRTGTGDAFRLDAHLPEPEYRQRLLDLAEDFAGGGTHPWEDLFTGVGARRLRLPTYAFDRRRFWITPDAAGETPTGPPNGREPLRAENELPVPETTVHRRREEWAGLGIQESVEADLRILAAGVLKLGASEVHPGERLSDLGFDSVGNTLLALRLSEHFGVDVTPSLFYTYFTLDMLRDHFLREHADAVARTYAVTGTARSTAAAERGEPTASRSPAPATDDAIAVIGMSGRFPQARTVDEFWQLLADGRDAVGPIPADRLRNWRTDRDASGVRGGWLPGAAEFDPLFFEISPREAEAMDPRQRLLLQESWRALEDAGYGSKQLRDNTMGMFVGAEQGDYQRLLGDEETLTSSHDGILASRLGYLLNFSGPVLSINTACSAGLAAVHQACLSLRAGECDTAVAAGVNLLAGGQFHEHASQAGMLSPDGVCHAFDKRANGMVMAEAVAAVVLKPLSRALADRDRVHAVIRASGVNYDGRTNGITAPSQTSQAALLDSVYQRFGVDPADIEHVVAHGTGTRLGDPIEVNALAEVFGRYTDKTQYCALTSVKTNVGHTLAASGVVSLIALVQSLRHRSVPASLHCEQESEYIDWSRSPFYVNTETRPWAGEPGRTRLGAVSSFGISGTNAHVVVESHDPPPETGPDAARPCHLLALSGKTDEALRQRAADLLAFLRSEAAGGVGLDRISSTLLAGRHHFAHRRALVAATPEEAERLLQGILDGEDSPRAFHGVSGRGFRAQPALADYGNELIGRVAGTTGDTDRYQDQVRALADLYCQGYELDWEKMFGDRPLPCVSLPGYPYARETYWADAARPVPSPLPGSGPARRTAPHPLLDSNDSTLQAQRFTKHLSTDEFFLRDHVVDGKILLPGVAHMEMAYAASRLSTGADTVVLRDIIWGHPVVMADDTRTVGIELSPLPGDALEYTVYDEVDGERTVFSQGRASYADGPPTRERSGIDVAAIKERCSVRRENAEIFADFRELGFGYGETFQAIETLYCGETEALARITLGEGLDEEFSRFTLHPSLFDAALNTLRGIGEQDGVLRIPFSLEELVVFAPIPRLSYCHATIHRIARDGGVSVNLAICDDGGTECVRLTGLVFKEFVSQKDDELHLYVPRWKDSEARAPEAPPGPGLTLLVLSDDDAYPQRFRAVHPGSVVRVRSGGGFRELEADLFAVDRRSPEDFDRLLRTLRERSRTPHAIVDLWPLTAEGADLTLGLESLLHLFRAVHRTGAEQETRYLSVFADEPGPDRVAAEALSGFGRAMTPVDHLFRTDSLQVDAARDVRAVVESVLGELGEAEGAVARDGHEIRRTGGVRAERVLRPWTGGARRAESRLPLKEGGVYVVSGGAGVLGLRLGEFLARQCRARLVLLGRRQPDAGLREKTTALEALGAEVLYLACDVADREGLDAALTVARERFGRLDGVFHSAGVIGGTAVTDVDRAGFEAVLSPKLHGTVHLDELTADDPLDFFVLFSSIAAYVGDFGQGAYAAANRFLDGYAHQREALRSEGSRHGRSVSINWPYWDEGGMLGELAEDGAAKTLYHDYSGLRGLGTEEGIRALLRILASDETQVVVTKGERRRIERVLRVAGAGRLRGPVERGTAAPSDPAAVVSAAAPSTVAAGELTTRTVDYLKDRLSQVFRIPKGRIDSAAELGEYGIESIQIMELTRLLGKDFESIPGTLFFEYRTVDELAGYFTENQAGRLAELLGLEPSAAEGSASVPQRGPADPPPTAPRGRDTRTVAPRPTTAPGPLPADRGPHGGRSRDVAIIGLSGRYPKARSLDEFWGVLERGEDCVEEIPPHRWDKDAYYAAEKTPGKTNSKWGGFIDGAENFDALFFNMSPNQAALTDPQSRLFLQSAWEAMEDAGYTRRTLAPGKTRNIGVYLGMMWNEYQLYSGQDVVLSDRAAASNAVSYFFNLHGQSLTVDTACSSSLYAIAMAVESIRSGASSLAFAGGANLSLHPNKYVSLSQMNFFAEDGRCRSFGAGGTGYVPGEGVGCVLLKPLDQAVADGDHIHGVIRGVATLHGGKTNGMTVPNPLAQADMVAAALDDAGLSAEDINYVEGHGTGTSLGDPIEITGLTRAFRKHTDEKQYCPIGSVKSNIGHLEGAAGIAAVTKVLLQMRHRRLVPSLHSDRLNPHIDFPSSPFYVQREAEPWEPPTRTVDGVPRTMPRTAGVSSFGAHGAIAHVIIEEHLSDQERTPRQAPSESPQLVVLSAKDGERLREKAEALLTWLSEAGRDTDLADVAYTLQIGREAMEERIALVVSGKEALREKLRVFLDGQQGQDAVFRDGVRQNKDYVALLEGDEEMREVVRTWLEQARYEKLAEVWVKGVDLDWDSLVRGTRPRRVPLPTYPFAQERHWLDPSPAPAPPTSGSRSSSAPETASRASVPAAEEQSRTLAFVEDWEPAALDPAASREIGAVVFLCTGSERQAEVARALRVIDPGVRAIFVGYGQAYRKLAPDSYQIRRGQPQDYRDAFQDIAEGRAGVDAIVSLEALEAGAVSDDFGDVVLTLRAVAETELGARCLVIAGQYRDDIERALLEAHIGFERSLGLVMPKLSVAAVLQDRSDPLRPADTAGWLERLFGELRQDRTVSALYRQGRRFVSRVRETALTEGGPDGLRHGGTYLITGGCGGLGMIVARHLAENFGANLVLTGRSPLDEARREALHGLGAGSRVLYVRADAADADDMRRVVARARERFGPLHGVVHAAGVQGRGSVLRKDLRDFDGVLAPKVRGTLVLDEALRGEELDFVCYFSSISAVVGDFGTCDYAVGNRFQMAYAEHRDAQVRAGRLSGRTVVVNWPLWREGGMGFDHDTTTMMLRSSGQEPLETGEGVALFERLLSQEATRHVILVGEPGRVHRSLGLAGPSGAPLAAAPPSAAPPEAAPLPAPGHLTEERLERDLREIVGRTLNLDPDRFYEDDNLADYGFDSVTLTELADGLGRHYGIEVTPSIFYSHSTLRKLGEYFAAEHGDLLAAFYGHSGTGASDPEPVRAEPVPEPPRSREAPADRSTPVGDDDAIAVIGMSGRFPGADNVSELWSVLADGRDVVGPVTRERLSLWGEPHDSPLAAFRMGQLADPDEFDPLFFEISPKEARSLDPRQRLLLQESWRALEDAGWTPEQSRRIGVFVGVEQGDYDDAAPEEGSVTANHDGVLAARLSYFLDLKGPAMAVNTACSSGLVAAHQACASIRNGECDSALAAGVSLVTTPRLVTRTREAGMLSEDGLTYAFDRRANGMVLSEAVAVVVLKRLSAAVADGDTVHGVIRASGVNYDGRSNGLTAPSGEAQADLLRATYQRYGVDPADIDYVVAHGTGTRLGDPVEVNALNEVFRGFTDKRRYCALTSIKPNVGHTLAASGLVSLLGVLQAMRHETIPASLHCEQENEYIDWNDSPFFVNRVNRAWPESAGRRRTAALSSFGMSGTNAHMVVESAPAREDGGSAARPAHVLALSAKSEESLRRRVADLIDVLEDAARLHGLSGVSGTLLERRTHFRHRCAVVAGDAAEAVRLLRQWAAGEQGPDVFHGVVPKGFARRPEVRRAGDRLLEEAPGLDFDGTAFREALRAAAKVYCQGYDLAWRRLTGGRHTAPVALPGYPFARKRLWRSRTAPPSADGAPRPGGADAAGTRFTTTFTGEEPFLRDHVVAGERVLPGVVHLELARGAHDASRAERNGRAVGVAIRDVVWLRPVKGGHGPLDVVVELEPAGAEGSRYRVLAPCADGGRAVHSQGRVETLGAPSGARLDLAELRAQCGLYEISGEEVRLAYRRQGIDYGPSFQGLVRLFVGEAQVLAEIRSPEGAERGPEGRVLDPALLDAALQASLGLRGAGEGLRLPYAAEKVEILGPCEPVMWARVRRSGPSAAQGVEKFDVDLCDAGGVVRVRVSAFSTRPLGTAAAPVAPERSDEDGDLTLLEPVWEVAPPQPDPPAGRERPEGRTLLVGEDPEVLASVLTGRGDVDVLLLRADDTVDGLRARLSRGGPYGAVVWLARGGAPVAPESQDLITRQEEGVYAGFRLAKALLALGYERHALEWTALTVRSQFVLDSDRVDPSHAGVHGLLGSLVKENPRWRMRLADVEELRDGVLEEAFGLPAERSGGTWAHRGGRWYRQTLRPVEAAAAHEDTAPYRRGGVYVVIGGAGGIGGAWTEHVIRDYGAQVVWIGRRAEDEDIRARIDELARMGPAPWYLRADATDREALADAVARIRARFPEIHGVVHAALVLLDQSVAGMAEDRFREAVRAKVDTSVRMAQVFADEPLDFVMFHSSLNSFQRSAGQSNYVCGCVFKDAFAQLWRQSRPGLVKVVNWGYWGSAGAVASEAYRRRMARNGIGSIEPAEGMAALDLLLSGPYDQLALEKTASPRRRGTEARTTASGDAHDQRMRRIVADSGSARGFDDDLLCELLLAQLRTLGMSGEGGSVADLRAVLRPGGGYDRWLEESLRVLAEHGYLEYGPDRYTLTGKATDDRAAVWQRWEAVCRESGGSNAYVNLLDPAIRALPDVLTGRRPATDVVFPGSSTALVRGLYRDCDSAEALNEVVADMVAARVESLLERDPGHRVRILEIGSGTGGTSEKALGRLAPYLASVAEYCYTDVSGYFLRSGRQEFGADHPYLRFELFDVELDPAGQGLGEGAYDIVLATNVLHATRDLRAAVRNTRALLAAEGELILNELAARTPFLHLTFGLLDGWWLYQDADLRIQGCPGLAPDTWRRVLEEEGFDDVSFPASAVHHVGHQIVGARVAGYSGAAASASAPQDGGNLRERVGEVIVSRLQVSLGLDRGEISEEDAFADYGVDSILGVELVERLNEDLGGVLVTTDLFDHGSVRRLTAYVADTLLEQGRALPGAPAATAPSAPEPEPAADAVARAVTGGGATVESVLSEVIVSRLQVSLGLDRGEISEEDAFADYGVDSILGVELVERLNEDLGGVLVTTDLFDHGSVRALARYVARHHPDVRPPAPDAARTAVPDPEAAPARDSAPAPPVTTRPDVPAATGSPVPEPIAIIGMSGKFGTAKDPDELWRHLSEGRSLVGEISRWDLAAQAAPGASYPRYASLMDDIDRFDPAFFQISGLEATYMDPQQRMVLEESWKALEDAGYAGEAVRGRSCGLYVGTQVSDYLTAPGEDAPAQAMWGNAEAVIPARVSYFLDLRGPAIAVETACSGSLVALQLACQALRTGEVAMALAGGVSVQCSPDYYLAAHKAGMLSEAGQCHSFDERADGFVPGEGVGIVVLKRLRDALADGDHIHGLVRGSATNQDGTSNGITAPSAKSQELLEREVYDAYGIDPAGIQLVEAHGTGTRLGDPIEFQALTRAFRHYTDKREYCAIGSVKTNIGHAAPASGVAGLIKILLALRHRELPRSLHFERGNAHIDFAGSPFYVNTAHRPWTTEPGRPRRAALSSFGFSGTNAHAVVEEAPEPPRREAPPAPDHLTVLSAFSREQLRTQAERLAAHLRRRPETQLGDVSLTLLLGRRHCPVRMACVARDTAELVALLDRWLEDGSAEHVRTADLTESGAGRQASLQSLGDRCVQQCAEGATGSTRREHLEALRDLHLQGYEIDYARLFPAGVYRRVPLPVYPFQRQRYWLPEQDGSGLATPAGRAPVPSVESPAAHGHLALAPTWVLEEPHEPGREPLPADGVVVVGGGAEERAALAAECPNARFVGDCGALDVEELTERLRRTGGVRHLVWIAPDDAGADPDALLRRVDAGAVAFFRLVKALFALGYGGEELVWTVVTRQSQPVRQGEPVLPADAGVLGLAEVMTKELPHWTVKSFDLGAADDLPVRTVLGAPARTTRALRDGQWFRRGLSRVGLPEPSHSPYKEGGVYVVLGGAGGVGRLWTEDLIRRFGAQVVWIGRREVDAAIREETDRLAALGPAPWYVRADASDEDSLRAAHTRIRERFGTVDGVVQSVFGLVDQSLPNTTEQRFRQGLSAKVDASVRMAEVFDADDLDFMLFFSSIASVNPTMGYCSYVAGNAFEDALARRLAGERPYAVRVVNWGYWGAVGSGLEVPEHVRERIYRQERLGDIDPERAMDAVERLLASPVAQLVYLNTSEPERFEAYSDRETVRVLGTAARRSEPLAALLPARGEELRAVEAGAKSRLRTLDELLARLLWCELHGRGWLGDGVFDAGSLLRAHGITGKYDRWLAEVLKLFARRGWLVETDSGYRAAGAHPVDADATAAEWERHGHEWAEDPELRASVGLVNRTLPALADILTGGTRAVDVVFPGSSLDLVEGVYKRNAVADYFNEVVGDCVVAQVERVLAGDPQARLRILEVGAGTGGTTATVLRALRPYQRHIREYCYTDLSKAFLVHGRREFGEGNPFLRCELFDAGRPVGEQGFEEGAYDIVVATNVLHATKDVRVSLRNSKALLRPGGAAVVNEIDGYTVFGMLTFALLDGWWLYDDAGLRDVGGPALRPRMWRSVLEWEGFEGVEFPAWDAHPLGQQVVVGFSDGVIRQSRGGLPATAAEPVPSIEPVPPAEAASRPAAPVGRAHAGVEAATLRDAVRTYLKELVGRTLLIPVESIDPREPLSVYGIDSILILRLLKAVQKDLGETSSTLFFEHRTVEALTEYFVTARAEAVAGALGLAPAAPDEPSTEPTDTSTARPAQGLGAIRAAARPDPTGAVAIIGMSARFPQAETLDEFWENLRAGRSAVTEIPADRWALEGFYEPDKERAAAEGKSYSKWGGFLDGFADFDPLFFEMTPNEATEIDPQERLFLQESWRAFEDAGYTRARIEREHDSQVGVFVGISRAGHNLYGPDRWRRGDTAHPYSSFGSAANRVSFKLNLNGPSMPVDTMCSSSLTALHEACEHLLRGDCELALTGGVNLYLHPSSYISLCNLQMLADQGECRSFGAGGNGFVPGEGVGALVLKRLTDAERDGDHIHAVIRGTSINHGGATNGYTVPNPVAQGKVVRQAIDRAGIDARTISYVEAHGTGTALGDPIEVNGLTRAFSRDSPDARSCALGSVKSNIGHLEAAAGIAGVFKTLLQMRHGELVPSLHAEELNPHIDFDSTPFVVQREAEEWKRPVVTVDGAAHEVPRRAGVSSFGAGGANAHVVLEEYTGAEPAPGTDRDGEPAVIVLSAKDETRLRERASALARWLPEAERSRVALADVAHTLQTGREAMAERLGTVVHSYTELAERLRAFLEQPGGAEGVHRGRARRTDPALSALIADEDMSAIVATWLAQGRYAKALELWVNGFALDWSGLHPEGAARVVPLPTYTFARERYWIGDKPLDGRTPPADQEEAAMGGFPDSVIEDVLDDFLSGSLDTAAAAEHIRLSLEDGTGRHTDNGGR</sequence>
<feature type="compositionally biased region" description="Polar residues" evidence="10">
    <location>
        <begin position="7113"/>
        <end position="7122"/>
    </location>
</feature>
<keyword evidence="6" id="KW-0808">Transferase</keyword>
<feature type="compositionally biased region" description="Low complexity" evidence="10">
    <location>
        <begin position="3400"/>
        <end position="3409"/>
    </location>
</feature>
<accession>A0ABX8BXP8</accession>
<dbReference type="SMART" id="SM00826">
    <property type="entry name" value="PKS_DH"/>
    <property type="match status" value="2"/>
</dbReference>
<dbReference type="InterPro" id="IPR057326">
    <property type="entry name" value="KR_dom"/>
</dbReference>
<feature type="region of interest" description="Disordered" evidence="10">
    <location>
        <begin position="5469"/>
        <end position="5514"/>
    </location>
</feature>
<dbReference type="Proteomes" id="UP000678016">
    <property type="component" value="Chromosome"/>
</dbReference>
<evidence type="ECO:0000256" key="8">
    <source>
        <dbReference type="ARBA" id="ARBA00023268"/>
    </source>
</evidence>
<proteinExistence type="predicted"/>
<evidence type="ECO:0000256" key="5">
    <source>
        <dbReference type="ARBA" id="ARBA00022553"/>
    </source>
</evidence>
<dbReference type="Pfam" id="PF21394">
    <property type="entry name" value="Beta-ketacyl_N"/>
    <property type="match status" value="1"/>
</dbReference>
<dbReference type="Pfam" id="PF22621">
    <property type="entry name" value="CurL-like_PKS_C"/>
    <property type="match status" value="2"/>
</dbReference>
<dbReference type="InterPro" id="IPR020806">
    <property type="entry name" value="PKS_PP-bd"/>
</dbReference>
<feature type="compositionally biased region" description="Low complexity" evidence="10">
    <location>
        <begin position="5478"/>
        <end position="5496"/>
    </location>
</feature>
<feature type="active site" description="Proton donor; for dehydratase activity" evidence="9">
    <location>
        <position position="4341"/>
    </location>
</feature>
<dbReference type="EMBL" id="CP074132">
    <property type="protein sequence ID" value="QUX26970.1"/>
    <property type="molecule type" value="Genomic_DNA"/>
</dbReference>
<dbReference type="InterPro" id="IPR049490">
    <property type="entry name" value="C883_1060-like_KR_N"/>
</dbReference>
<feature type="domain" description="Ketosynthase family 3 (KS3)" evidence="12">
    <location>
        <begin position="3"/>
        <end position="431"/>
    </location>
</feature>
<dbReference type="PANTHER" id="PTHR43775:SF37">
    <property type="entry name" value="SI:DKEY-61P9.11"/>
    <property type="match status" value="1"/>
</dbReference>
<dbReference type="SMART" id="SM00825">
    <property type="entry name" value="PKS_KS"/>
    <property type="match status" value="6"/>
</dbReference>
<feature type="domain" description="Carrier" evidence="11">
    <location>
        <begin position="5276"/>
        <end position="5354"/>
    </location>
</feature>
<feature type="active site" description="Proton acceptor; for dehydratase activity" evidence="9">
    <location>
        <position position="1394"/>
    </location>
</feature>
<evidence type="ECO:0000259" key="11">
    <source>
        <dbReference type="PROSITE" id="PS50075"/>
    </source>
</evidence>
<feature type="region of interest" description="N-terminal hotdog fold" evidence="9">
    <location>
        <begin position="4138"/>
        <end position="4265"/>
    </location>
</feature>
<dbReference type="Gene3D" id="3.40.47.10">
    <property type="match status" value="6"/>
</dbReference>
<dbReference type="Pfam" id="PF00550">
    <property type="entry name" value="PP-binding"/>
    <property type="match status" value="6"/>
</dbReference>
<feature type="compositionally biased region" description="Low complexity" evidence="10">
    <location>
        <begin position="2903"/>
        <end position="2919"/>
    </location>
</feature>
<dbReference type="SMART" id="SM00822">
    <property type="entry name" value="PKS_KR"/>
    <property type="match status" value="4"/>
</dbReference>
<feature type="region of interest" description="Disordered" evidence="10">
    <location>
        <begin position="735"/>
        <end position="756"/>
    </location>
</feature>
<dbReference type="PROSITE" id="PS52004">
    <property type="entry name" value="KS3_2"/>
    <property type="match status" value="6"/>
</dbReference>
<keyword evidence="7" id="KW-0677">Repeat</keyword>
<dbReference type="PROSITE" id="PS00012">
    <property type="entry name" value="PHOSPHOPANTETHEINE"/>
    <property type="match status" value="4"/>
</dbReference>
<feature type="region of interest" description="N-terminal hotdog fold" evidence="9">
    <location>
        <begin position="1365"/>
        <end position="1483"/>
    </location>
</feature>
<feature type="domain" description="Ketosynthase family 3 (KS3)" evidence="12">
    <location>
        <begin position="2296"/>
        <end position="2723"/>
    </location>
</feature>
<comment type="pathway">
    <text evidence="2">Antibiotic biosynthesis.</text>
</comment>
<dbReference type="Pfam" id="PF00109">
    <property type="entry name" value="ketoacyl-synt"/>
    <property type="match status" value="6"/>
</dbReference>
<comment type="subcellular location">
    <subcellularLocation>
        <location evidence="1">Cytoplasm</location>
    </subcellularLocation>
</comment>
<dbReference type="InterPro" id="IPR050091">
    <property type="entry name" value="PKS_NRPS_Biosynth_Enz"/>
</dbReference>
<dbReference type="PROSITE" id="PS00606">
    <property type="entry name" value="KS3_1"/>
    <property type="match status" value="2"/>
</dbReference>
<dbReference type="InterPro" id="IPR049552">
    <property type="entry name" value="PKS_DH_N"/>
</dbReference>
<evidence type="ECO:0000256" key="3">
    <source>
        <dbReference type="ARBA" id="ARBA00022450"/>
    </source>
</evidence>
<dbReference type="InterPro" id="IPR006162">
    <property type="entry name" value="Ppantetheine_attach_site"/>
</dbReference>
<dbReference type="Gene3D" id="3.40.50.720">
    <property type="entry name" value="NAD(P)-binding Rossmann-like Domain"/>
    <property type="match status" value="4"/>
</dbReference>
<evidence type="ECO:0000256" key="7">
    <source>
        <dbReference type="ARBA" id="ARBA00022737"/>
    </source>
</evidence>
<keyword evidence="3" id="KW-0596">Phosphopantetheine</keyword>
<dbReference type="InterPro" id="IPR013968">
    <property type="entry name" value="PKS_KR"/>
</dbReference>
<dbReference type="SUPFAM" id="SSF53335">
    <property type="entry name" value="S-adenosyl-L-methionine-dependent methyltransferases"/>
    <property type="match status" value="2"/>
</dbReference>
<dbReference type="Pfam" id="PF16197">
    <property type="entry name" value="KAsynt_C_assoc"/>
    <property type="match status" value="2"/>
</dbReference>
<feature type="domain" description="Carrier" evidence="11">
    <location>
        <begin position="5391"/>
        <end position="5469"/>
    </location>
</feature>
<dbReference type="InterPro" id="IPR049551">
    <property type="entry name" value="PKS_DH_C"/>
</dbReference>
<dbReference type="SUPFAM" id="SSF51735">
    <property type="entry name" value="NAD(P)-binding Rossmann-fold domains"/>
    <property type="match status" value="6"/>
</dbReference>
<evidence type="ECO:0000256" key="4">
    <source>
        <dbReference type="ARBA" id="ARBA00022490"/>
    </source>
</evidence>
<keyword evidence="8" id="KW-0511">Multifunctional enzyme</keyword>
<feature type="region of interest" description="C-terminal hotdog fold" evidence="9">
    <location>
        <begin position="4279"/>
        <end position="4423"/>
    </location>
</feature>
<feature type="domain" description="Ketosynthase family 3 (KS3)" evidence="12">
    <location>
        <begin position="3548"/>
        <end position="3960"/>
    </location>
</feature>
<evidence type="ECO:0000259" key="13">
    <source>
        <dbReference type="PROSITE" id="PS52019"/>
    </source>
</evidence>
<dbReference type="InterPro" id="IPR020841">
    <property type="entry name" value="PKS_Beta-ketoAc_synthase_dom"/>
</dbReference>
<feature type="region of interest" description="Disordered" evidence="10">
    <location>
        <begin position="2890"/>
        <end position="2923"/>
    </location>
</feature>
<feature type="domain" description="Carrier" evidence="11">
    <location>
        <begin position="647"/>
        <end position="721"/>
    </location>
</feature>
<evidence type="ECO:0000256" key="1">
    <source>
        <dbReference type="ARBA" id="ARBA00004496"/>
    </source>
</evidence>
<dbReference type="InterPro" id="IPR020807">
    <property type="entry name" value="PKS_DH"/>
</dbReference>
<dbReference type="InterPro" id="IPR054514">
    <property type="entry name" value="RhiE-like_linker"/>
</dbReference>
<dbReference type="InterPro" id="IPR032821">
    <property type="entry name" value="PKS_assoc"/>
</dbReference>
<dbReference type="CDD" id="cd00833">
    <property type="entry name" value="PKS"/>
    <property type="match status" value="6"/>
</dbReference>
<dbReference type="InterPro" id="IPR042104">
    <property type="entry name" value="PKS_dehydratase_sf"/>
</dbReference>
<dbReference type="SMART" id="SM00823">
    <property type="entry name" value="PKS_PP"/>
    <property type="match status" value="6"/>
</dbReference>
<feature type="domain" description="Carrier" evidence="11">
    <location>
        <begin position="2156"/>
        <end position="2232"/>
    </location>
</feature>
<dbReference type="Pfam" id="PF08242">
    <property type="entry name" value="Methyltransf_12"/>
    <property type="match status" value="2"/>
</dbReference>
<dbReference type="Pfam" id="PF02801">
    <property type="entry name" value="Ketoacyl-synt_C"/>
    <property type="match status" value="6"/>
</dbReference>
<dbReference type="Pfam" id="PF14765">
    <property type="entry name" value="PS-DH"/>
    <property type="match status" value="2"/>
</dbReference>
<feature type="active site" description="Proton donor; for dehydratase activity" evidence="9">
    <location>
        <position position="1561"/>
    </location>
</feature>
<feature type="domain" description="Ketosynthase family 3 (KS3)" evidence="12">
    <location>
        <begin position="757"/>
        <end position="1169"/>
    </location>
</feature>
<dbReference type="SUPFAM" id="SSF47336">
    <property type="entry name" value="ACP-like"/>
    <property type="match status" value="6"/>
</dbReference>
<evidence type="ECO:0000256" key="9">
    <source>
        <dbReference type="PROSITE-ProRule" id="PRU01363"/>
    </source>
</evidence>
<keyword evidence="5" id="KW-0597">Phosphoprotein</keyword>
<dbReference type="Pfam" id="PF21089">
    <property type="entry name" value="PKS_DH_N"/>
    <property type="match status" value="2"/>
</dbReference>
<dbReference type="Pfam" id="PF22336">
    <property type="entry name" value="RhiE-like_linker"/>
    <property type="match status" value="2"/>
</dbReference>
<organism evidence="14 15">
    <name type="scientific">Nocardiopsis akebiae</name>
    <dbReference type="NCBI Taxonomy" id="2831968"/>
    <lineage>
        <taxon>Bacteria</taxon>
        <taxon>Bacillati</taxon>
        <taxon>Actinomycetota</taxon>
        <taxon>Actinomycetes</taxon>
        <taxon>Streptosporangiales</taxon>
        <taxon>Nocardiopsidaceae</taxon>
        <taxon>Nocardiopsis</taxon>
    </lineage>
</organism>
<feature type="compositionally biased region" description="Pro residues" evidence="10">
    <location>
        <begin position="3410"/>
        <end position="3421"/>
    </location>
</feature>
<feature type="domain" description="PKS/mFAS DH" evidence="13">
    <location>
        <begin position="4138"/>
        <end position="4423"/>
    </location>
</feature>
<dbReference type="InterPro" id="IPR014031">
    <property type="entry name" value="Ketoacyl_synth_C"/>
</dbReference>
<feature type="active site" description="Proton acceptor; for dehydratase activity" evidence="9">
    <location>
        <position position="4170"/>
    </location>
</feature>
<feature type="domain" description="PKS/mFAS DH" evidence="13">
    <location>
        <begin position="1365"/>
        <end position="1642"/>
    </location>
</feature>
<feature type="region of interest" description="Disordered" evidence="10">
    <location>
        <begin position="3513"/>
        <end position="3546"/>
    </location>
</feature>
<keyword evidence="4" id="KW-0963">Cytoplasm</keyword>
<dbReference type="Gene3D" id="3.10.129.110">
    <property type="entry name" value="Polyketide synthase dehydratase"/>
    <property type="match status" value="2"/>
</dbReference>
<dbReference type="PROSITE" id="PS52019">
    <property type="entry name" value="PKS_MFAS_DH"/>
    <property type="match status" value="2"/>
</dbReference>
<dbReference type="InterPro" id="IPR014030">
    <property type="entry name" value="Ketoacyl_synth_N"/>
</dbReference>
<evidence type="ECO:0000259" key="12">
    <source>
        <dbReference type="PROSITE" id="PS52004"/>
    </source>
</evidence>
<dbReference type="CDD" id="cd02440">
    <property type="entry name" value="AdoMet_MTases"/>
    <property type="match status" value="1"/>
</dbReference>
<feature type="domain" description="Ketosynthase family 3 (KS3)" evidence="12">
    <location>
        <begin position="7139"/>
        <end position="7577"/>
    </location>
</feature>
<dbReference type="InterPro" id="IPR036291">
    <property type="entry name" value="NAD(P)-bd_dom_sf"/>
</dbReference>
<dbReference type="Gene3D" id="3.40.50.150">
    <property type="entry name" value="Vaccinia Virus protein VP39"/>
    <property type="match status" value="2"/>
</dbReference>
<evidence type="ECO:0000256" key="6">
    <source>
        <dbReference type="ARBA" id="ARBA00022679"/>
    </source>
</evidence>
<feature type="region of interest" description="Disordered" evidence="10">
    <location>
        <begin position="3400"/>
        <end position="3421"/>
    </location>
</feature>
<dbReference type="Gene3D" id="1.10.1200.10">
    <property type="entry name" value="ACP-like"/>
    <property type="match status" value="6"/>
</dbReference>
<feature type="region of interest" description="Disordered" evidence="10">
    <location>
        <begin position="4877"/>
        <end position="4901"/>
    </location>
</feature>
<dbReference type="SMART" id="SM01294">
    <property type="entry name" value="PKS_PP_betabranch"/>
    <property type="match status" value="3"/>
</dbReference>
<feature type="region of interest" description="Disordered" evidence="10">
    <location>
        <begin position="2246"/>
        <end position="2296"/>
    </location>
</feature>
<evidence type="ECO:0000256" key="2">
    <source>
        <dbReference type="ARBA" id="ARBA00004792"/>
    </source>
</evidence>
<keyword evidence="15" id="KW-1185">Reference proteome</keyword>
<dbReference type="RefSeq" id="WP_212640058.1">
    <property type="nucleotide sequence ID" value="NZ_CP074132.1"/>
</dbReference>
<feature type="region of interest" description="Disordered" evidence="10">
    <location>
        <begin position="7104"/>
        <end position="7123"/>
    </location>
</feature>
<feature type="region of interest" description="C-terminal hotdog fold" evidence="9">
    <location>
        <begin position="1500"/>
        <end position="1642"/>
    </location>
</feature>
<dbReference type="InterPro" id="IPR009081">
    <property type="entry name" value="PP-bd_ACP"/>
</dbReference>
<reference evidence="15" key="1">
    <citation type="submission" date="2021-05" db="EMBL/GenBank/DDBJ databases">
        <title>Direct Submission.</title>
        <authorList>
            <person name="Li K."/>
            <person name="Gao J."/>
        </authorList>
    </citation>
    <scope>NUCLEOTIDE SEQUENCE [LARGE SCALE GENOMIC DNA]</scope>
    <source>
        <strain evidence="15">HDS12</strain>
    </source>
</reference>
<evidence type="ECO:0000256" key="10">
    <source>
        <dbReference type="SAM" id="MobiDB-lite"/>
    </source>
</evidence>